<dbReference type="PANTHER" id="PTHR21396:SF2">
    <property type="entry name" value="LARGE RIBOSOMAL SUBUNIT PROTEIN ML43"/>
    <property type="match status" value="1"/>
</dbReference>
<name>A0A316UZ36_9BASI</name>
<evidence type="ECO:0000256" key="4">
    <source>
        <dbReference type="ARBA" id="ARBA00023128"/>
    </source>
</evidence>
<evidence type="ECO:0000256" key="6">
    <source>
        <dbReference type="ARBA" id="ARBA00035188"/>
    </source>
</evidence>
<evidence type="ECO:0000313" key="9">
    <source>
        <dbReference type="Proteomes" id="UP000245884"/>
    </source>
</evidence>
<proteinExistence type="inferred from homology"/>
<dbReference type="GO" id="GO:0032543">
    <property type="term" value="P:mitochondrial translation"/>
    <property type="evidence" value="ECO:0007669"/>
    <property type="project" value="InterPro"/>
</dbReference>
<dbReference type="Proteomes" id="UP000245884">
    <property type="component" value="Unassembled WGS sequence"/>
</dbReference>
<comment type="similarity">
    <text evidence="2">Belongs to the mitochondrion-specific ribosomal protein mL43 family.</text>
</comment>
<dbReference type="InterPro" id="IPR007741">
    <property type="entry name" value="Ribosomal_mL43/mS25/NADH_DH"/>
</dbReference>
<evidence type="ECO:0000256" key="3">
    <source>
        <dbReference type="ARBA" id="ARBA00022980"/>
    </source>
</evidence>
<dbReference type="STRING" id="1569628.A0A316UZ36"/>
<organism evidence="8 9">
    <name type="scientific">Jaminaea rosea</name>
    <dbReference type="NCBI Taxonomy" id="1569628"/>
    <lineage>
        <taxon>Eukaryota</taxon>
        <taxon>Fungi</taxon>
        <taxon>Dikarya</taxon>
        <taxon>Basidiomycota</taxon>
        <taxon>Ustilaginomycotina</taxon>
        <taxon>Exobasidiomycetes</taxon>
        <taxon>Microstromatales</taxon>
        <taxon>Microstromatales incertae sedis</taxon>
        <taxon>Jaminaea</taxon>
    </lineage>
</organism>
<evidence type="ECO:0000259" key="7">
    <source>
        <dbReference type="SMART" id="SM00916"/>
    </source>
</evidence>
<dbReference type="PANTHER" id="PTHR21396">
    <property type="entry name" value="39S RIBOSOMAL PROTEIN L43"/>
    <property type="match status" value="1"/>
</dbReference>
<feature type="domain" description="Ribosomal protein/NADH dehydrogenase" evidence="7">
    <location>
        <begin position="45"/>
        <end position="121"/>
    </location>
</feature>
<gene>
    <name evidence="8" type="ORF">BDZ90DRAFT_229561</name>
</gene>
<evidence type="ECO:0000256" key="2">
    <source>
        <dbReference type="ARBA" id="ARBA00006073"/>
    </source>
</evidence>
<evidence type="ECO:0000256" key="5">
    <source>
        <dbReference type="ARBA" id="ARBA00023274"/>
    </source>
</evidence>
<dbReference type="GeneID" id="37026942"/>
<comment type="subcellular location">
    <subcellularLocation>
        <location evidence="1">Mitochondrion</location>
    </subcellularLocation>
</comment>
<evidence type="ECO:0000256" key="1">
    <source>
        <dbReference type="ARBA" id="ARBA00004173"/>
    </source>
</evidence>
<dbReference type="SUPFAM" id="SSF52833">
    <property type="entry name" value="Thioredoxin-like"/>
    <property type="match status" value="1"/>
</dbReference>
<accession>A0A316UZ36</accession>
<dbReference type="OrthoDB" id="88at2759"/>
<dbReference type="SMART" id="SM00916">
    <property type="entry name" value="L51_S25_CI-B8"/>
    <property type="match status" value="1"/>
</dbReference>
<evidence type="ECO:0000313" key="8">
    <source>
        <dbReference type="EMBL" id="PWN30546.1"/>
    </source>
</evidence>
<dbReference type="InterPro" id="IPR039927">
    <property type="entry name" value="Ribosomal_mL43"/>
</dbReference>
<keyword evidence="4" id="KW-0496">Mitochondrion</keyword>
<dbReference type="GO" id="GO:0005762">
    <property type="term" value="C:mitochondrial large ribosomal subunit"/>
    <property type="evidence" value="ECO:0007669"/>
    <property type="project" value="TreeGrafter"/>
</dbReference>
<keyword evidence="9" id="KW-1185">Reference proteome</keyword>
<dbReference type="GO" id="GO:0003735">
    <property type="term" value="F:structural constituent of ribosome"/>
    <property type="evidence" value="ECO:0007669"/>
    <property type="project" value="InterPro"/>
</dbReference>
<dbReference type="AlphaFoldDB" id="A0A316UZ36"/>
<sequence>MARPTPNAVNNILRGSLGTMPGPGGAGSIGHYTQPCRKVVLSYCASSPASAGVRDWLTKKWGAVQLAKQWPQIEWVVKEGKRGSEPHVTAHYVNSRTKTVGLHAFPSSTVSEKMHLLLSSTGRKLAGSGSTQGFNSSESRNYKKNVIETTKGMEPARGHWSQFGTERKAIGAAVDDAKKQS</sequence>
<dbReference type="EMBL" id="KZ819662">
    <property type="protein sequence ID" value="PWN30546.1"/>
    <property type="molecule type" value="Genomic_DNA"/>
</dbReference>
<protein>
    <recommendedName>
        <fullName evidence="6">Large ribosomal subunit protein mL43</fullName>
    </recommendedName>
</protein>
<dbReference type="Gene3D" id="3.40.30.10">
    <property type="entry name" value="Glutaredoxin"/>
    <property type="match status" value="1"/>
</dbReference>
<dbReference type="InterPro" id="IPR036249">
    <property type="entry name" value="Thioredoxin-like_sf"/>
</dbReference>
<keyword evidence="3" id="KW-0689">Ribosomal protein</keyword>
<reference evidence="8 9" key="1">
    <citation type="journal article" date="2018" name="Mol. Biol. Evol.">
        <title>Broad Genomic Sampling Reveals a Smut Pathogenic Ancestry of the Fungal Clade Ustilaginomycotina.</title>
        <authorList>
            <person name="Kijpornyongpan T."/>
            <person name="Mondo S.J."/>
            <person name="Barry K."/>
            <person name="Sandor L."/>
            <person name="Lee J."/>
            <person name="Lipzen A."/>
            <person name="Pangilinan J."/>
            <person name="LaButti K."/>
            <person name="Hainaut M."/>
            <person name="Henrissat B."/>
            <person name="Grigoriev I.V."/>
            <person name="Spatafora J.W."/>
            <person name="Aime M.C."/>
        </authorList>
    </citation>
    <scope>NUCLEOTIDE SEQUENCE [LARGE SCALE GENOMIC DNA]</scope>
    <source>
        <strain evidence="8 9">MCA 5214</strain>
    </source>
</reference>
<keyword evidence="5" id="KW-0687">Ribonucleoprotein</keyword>
<dbReference type="RefSeq" id="XP_025365158.1">
    <property type="nucleotide sequence ID" value="XM_025505119.1"/>
</dbReference>